<dbReference type="InterPro" id="IPR027417">
    <property type="entry name" value="P-loop_NTPase"/>
</dbReference>
<organism evidence="5 6">
    <name type="scientific">Bonamia ostreae</name>
    <dbReference type="NCBI Taxonomy" id="126728"/>
    <lineage>
        <taxon>Eukaryota</taxon>
        <taxon>Sar</taxon>
        <taxon>Rhizaria</taxon>
        <taxon>Endomyxa</taxon>
        <taxon>Ascetosporea</taxon>
        <taxon>Haplosporida</taxon>
        <taxon>Bonamia</taxon>
    </lineage>
</organism>
<dbReference type="SUPFAM" id="SSF52540">
    <property type="entry name" value="P-loop containing nucleoside triphosphate hydrolases"/>
    <property type="match status" value="1"/>
</dbReference>
<comment type="caution">
    <text evidence="5">The sequence shown here is derived from an EMBL/GenBank/DDBJ whole genome shotgun (WGS) entry which is preliminary data.</text>
</comment>
<dbReference type="Pfam" id="PF00488">
    <property type="entry name" value="MutS_V"/>
    <property type="match status" value="1"/>
</dbReference>
<dbReference type="PANTHER" id="PTHR11361:SF35">
    <property type="entry name" value="DNA MISMATCH REPAIR PROTEIN MSH2"/>
    <property type="match status" value="1"/>
</dbReference>
<feature type="non-terminal residue" evidence="5">
    <location>
        <position position="132"/>
    </location>
</feature>
<dbReference type="InterPro" id="IPR045076">
    <property type="entry name" value="MutS"/>
</dbReference>
<feature type="domain" description="DNA mismatch repair proteins mutS family" evidence="4">
    <location>
        <begin position="66"/>
        <end position="132"/>
    </location>
</feature>
<gene>
    <name evidence="5" type="primary">msh2_2</name>
    <name evidence="5" type="ORF">MHBO_004264</name>
</gene>
<evidence type="ECO:0000256" key="3">
    <source>
        <dbReference type="ARBA" id="ARBA00023125"/>
    </source>
</evidence>
<proteinExistence type="predicted"/>
<accession>A0ABV2ASU3</accession>
<evidence type="ECO:0000259" key="4">
    <source>
        <dbReference type="SMART" id="SM00534"/>
    </source>
</evidence>
<keyword evidence="1" id="KW-0547">Nucleotide-binding</keyword>
<protein>
    <submittedName>
        <fullName evidence="5">MSH2 protein</fullName>
    </submittedName>
</protein>
<dbReference type="PANTHER" id="PTHR11361">
    <property type="entry name" value="DNA MISMATCH REPAIR PROTEIN MUTS FAMILY MEMBER"/>
    <property type="match status" value="1"/>
</dbReference>
<keyword evidence="6" id="KW-1185">Reference proteome</keyword>
<keyword evidence="2" id="KW-0067">ATP-binding</keyword>
<dbReference type="InterPro" id="IPR000432">
    <property type="entry name" value="DNA_mismatch_repair_MutS_C"/>
</dbReference>
<dbReference type="SMART" id="SM00534">
    <property type="entry name" value="MUTSac"/>
    <property type="match status" value="1"/>
</dbReference>
<reference evidence="5 6" key="1">
    <citation type="journal article" date="2024" name="BMC Biol.">
        <title>Comparative genomics of Ascetosporea gives new insight into the evolutionary basis for animal parasitism in Rhizaria.</title>
        <authorList>
            <person name="Hiltunen Thoren M."/>
            <person name="Onut-Brannstrom I."/>
            <person name="Alfjorden A."/>
            <person name="Peckova H."/>
            <person name="Swords F."/>
            <person name="Hooper C."/>
            <person name="Holzer A.S."/>
            <person name="Bass D."/>
            <person name="Burki F."/>
        </authorList>
    </citation>
    <scope>NUCLEOTIDE SEQUENCE [LARGE SCALE GENOMIC DNA]</scope>
    <source>
        <strain evidence="5">20-A016</strain>
    </source>
</reference>
<dbReference type="EMBL" id="JBDODL010003556">
    <property type="protein sequence ID" value="MES1922741.1"/>
    <property type="molecule type" value="Genomic_DNA"/>
</dbReference>
<evidence type="ECO:0000313" key="5">
    <source>
        <dbReference type="EMBL" id="MES1922741.1"/>
    </source>
</evidence>
<dbReference type="Gene3D" id="3.40.50.300">
    <property type="entry name" value="P-loop containing nucleotide triphosphate hydrolases"/>
    <property type="match status" value="1"/>
</dbReference>
<keyword evidence="3" id="KW-0238">DNA-binding</keyword>
<evidence type="ECO:0000313" key="6">
    <source>
        <dbReference type="Proteomes" id="UP001439008"/>
    </source>
</evidence>
<evidence type="ECO:0000256" key="1">
    <source>
        <dbReference type="ARBA" id="ARBA00022741"/>
    </source>
</evidence>
<sequence>MASFSEAAASPFPSSKFSNSHIYVKPEILPPSQNRMIRMRQGRHPLLDCSLDREVIANDVEMNQNSILQIITGPNMGGKSTYLKQVAAIQLMAQIGSFVPCEEIEINLVKSIFARVGAADSQSKGISTFMSE</sequence>
<dbReference type="Proteomes" id="UP001439008">
    <property type="component" value="Unassembled WGS sequence"/>
</dbReference>
<name>A0ABV2ASU3_9EUKA</name>
<evidence type="ECO:0000256" key="2">
    <source>
        <dbReference type="ARBA" id="ARBA00022840"/>
    </source>
</evidence>